<protein>
    <submittedName>
        <fullName evidence="1">Uncharacterized protein</fullName>
    </submittedName>
</protein>
<evidence type="ECO:0000313" key="1">
    <source>
        <dbReference type="EMBL" id="RXH83169.1"/>
    </source>
</evidence>
<name>A0A498IJ50_MALDO</name>
<reference evidence="1 2" key="1">
    <citation type="submission" date="2018-10" db="EMBL/GenBank/DDBJ databases">
        <title>A high-quality apple genome assembly.</title>
        <authorList>
            <person name="Hu J."/>
        </authorList>
    </citation>
    <scope>NUCLEOTIDE SEQUENCE [LARGE SCALE GENOMIC DNA]</scope>
    <source>
        <strain evidence="2">cv. HFTH1</strain>
        <tissue evidence="1">Young leaf</tissue>
    </source>
</reference>
<comment type="caution">
    <text evidence="1">The sequence shown here is derived from an EMBL/GenBank/DDBJ whole genome shotgun (WGS) entry which is preliminary data.</text>
</comment>
<gene>
    <name evidence="1" type="ORF">DVH24_003667</name>
</gene>
<keyword evidence="2" id="KW-1185">Reference proteome</keyword>
<dbReference type="Proteomes" id="UP000290289">
    <property type="component" value="Chromosome 11"/>
</dbReference>
<accession>A0A498IJ50</accession>
<organism evidence="1 2">
    <name type="scientific">Malus domestica</name>
    <name type="common">Apple</name>
    <name type="synonym">Pyrus malus</name>
    <dbReference type="NCBI Taxonomy" id="3750"/>
    <lineage>
        <taxon>Eukaryota</taxon>
        <taxon>Viridiplantae</taxon>
        <taxon>Streptophyta</taxon>
        <taxon>Embryophyta</taxon>
        <taxon>Tracheophyta</taxon>
        <taxon>Spermatophyta</taxon>
        <taxon>Magnoliopsida</taxon>
        <taxon>eudicotyledons</taxon>
        <taxon>Gunneridae</taxon>
        <taxon>Pentapetalae</taxon>
        <taxon>rosids</taxon>
        <taxon>fabids</taxon>
        <taxon>Rosales</taxon>
        <taxon>Rosaceae</taxon>
        <taxon>Amygdaloideae</taxon>
        <taxon>Maleae</taxon>
        <taxon>Malus</taxon>
    </lineage>
</organism>
<sequence>MTHFDSGIPFYAWLQICYRSRSAMESRICFLGGLHCLFTFPHQRCHRRGYQQGLRDQASSIFRKFRRELQSQGAGEGISAPLAVDHHVSQMWALPIWDHGAPNVEEAATSWVLSAEKSPQLMFDFCVWS</sequence>
<proteinExistence type="predicted"/>
<evidence type="ECO:0000313" key="2">
    <source>
        <dbReference type="Proteomes" id="UP000290289"/>
    </source>
</evidence>
<dbReference type="EMBL" id="RDQH01000337">
    <property type="protein sequence ID" value="RXH83169.1"/>
    <property type="molecule type" value="Genomic_DNA"/>
</dbReference>
<dbReference type="AlphaFoldDB" id="A0A498IJ50"/>